<feature type="non-terminal residue" evidence="1">
    <location>
        <position position="105"/>
    </location>
</feature>
<gene>
    <name evidence="1" type="ORF">ILUMI_02020</name>
</gene>
<dbReference type="Proteomes" id="UP000801492">
    <property type="component" value="Unassembled WGS sequence"/>
</dbReference>
<dbReference type="AlphaFoldDB" id="A0A8K0GGV2"/>
<dbReference type="EMBL" id="VTPC01000835">
    <property type="protein sequence ID" value="KAF2904155.1"/>
    <property type="molecule type" value="Genomic_DNA"/>
</dbReference>
<evidence type="ECO:0000313" key="1">
    <source>
        <dbReference type="EMBL" id="KAF2904155.1"/>
    </source>
</evidence>
<organism evidence="1 2">
    <name type="scientific">Ignelater luminosus</name>
    <name type="common">Cucubano</name>
    <name type="synonym">Pyrophorus luminosus</name>
    <dbReference type="NCBI Taxonomy" id="2038154"/>
    <lineage>
        <taxon>Eukaryota</taxon>
        <taxon>Metazoa</taxon>
        <taxon>Ecdysozoa</taxon>
        <taxon>Arthropoda</taxon>
        <taxon>Hexapoda</taxon>
        <taxon>Insecta</taxon>
        <taxon>Pterygota</taxon>
        <taxon>Neoptera</taxon>
        <taxon>Endopterygota</taxon>
        <taxon>Coleoptera</taxon>
        <taxon>Polyphaga</taxon>
        <taxon>Elateriformia</taxon>
        <taxon>Elateroidea</taxon>
        <taxon>Elateridae</taxon>
        <taxon>Agrypninae</taxon>
        <taxon>Pyrophorini</taxon>
        <taxon>Ignelater</taxon>
    </lineage>
</organism>
<evidence type="ECO:0000313" key="2">
    <source>
        <dbReference type="Proteomes" id="UP000801492"/>
    </source>
</evidence>
<comment type="caution">
    <text evidence="1">The sequence shown here is derived from an EMBL/GenBank/DDBJ whole genome shotgun (WGS) entry which is preliminary data.</text>
</comment>
<name>A0A8K0GGV2_IGNLU</name>
<accession>A0A8K0GGV2</accession>
<keyword evidence="2" id="KW-1185">Reference proteome</keyword>
<reference evidence="1" key="1">
    <citation type="submission" date="2019-08" db="EMBL/GenBank/DDBJ databases">
        <title>The genome of the North American firefly Photinus pyralis.</title>
        <authorList>
            <consortium name="Photinus pyralis genome working group"/>
            <person name="Fallon T.R."/>
            <person name="Sander Lower S.E."/>
            <person name="Weng J.-K."/>
        </authorList>
    </citation>
    <scope>NUCLEOTIDE SEQUENCE</scope>
    <source>
        <strain evidence="1">TRF0915ILg1</strain>
        <tissue evidence="1">Whole body</tissue>
    </source>
</reference>
<protein>
    <submittedName>
        <fullName evidence="1">Uncharacterized protein</fullName>
    </submittedName>
</protein>
<sequence length="105" mass="12323">MFINKKISIAFIFIYMQNGETMGKLSDVATEMLKNVCHIDEEWAHKMKSKHVHEHMGYTLFYFFKLLRTCPLYISSLSRVIQALIDVSIKLVMLITLKIYCAWAE</sequence>
<proteinExistence type="predicted"/>